<evidence type="ECO:0000313" key="2">
    <source>
        <dbReference type="EMBL" id="RVW54658.1"/>
    </source>
</evidence>
<dbReference type="AlphaFoldDB" id="A0A438F3T0"/>
<dbReference type="OrthoDB" id="1864056at2759"/>
<organism evidence="2 3">
    <name type="scientific">Vitis vinifera</name>
    <name type="common">Grape</name>
    <dbReference type="NCBI Taxonomy" id="29760"/>
    <lineage>
        <taxon>Eukaryota</taxon>
        <taxon>Viridiplantae</taxon>
        <taxon>Streptophyta</taxon>
        <taxon>Embryophyta</taxon>
        <taxon>Tracheophyta</taxon>
        <taxon>Spermatophyta</taxon>
        <taxon>Magnoliopsida</taxon>
        <taxon>eudicotyledons</taxon>
        <taxon>Gunneridae</taxon>
        <taxon>Pentapetalae</taxon>
        <taxon>rosids</taxon>
        <taxon>Vitales</taxon>
        <taxon>Vitaceae</taxon>
        <taxon>Viteae</taxon>
        <taxon>Vitis</taxon>
    </lineage>
</organism>
<accession>A0A438F3T0</accession>
<evidence type="ECO:0000256" key="1">
    <source>
        <dbReference type="SAM" id="MobiDB-lite"/>
    </source>
</evidence>
<proteinExistence type="predicted"/>
<dbReference type="EMBL" id="QGNW01001125">
    <property type="protein sequence ID" value="RVW54658.1"/>
    <property type="molecule type" value="Genomic_DNA"/>
</dbReference>
<feature type="region of interest" description="Disordered" evidence="1">
    <location>
        <begin position="1"/>
        <end position="59"/>
    </location>
</feature>
<dbReference type="Proteomes" id="UP000288805">
    <property type="component" value="Unassembled WGS sequence"/>
</dbReference>
<gene>
    <name evidence="2" type="ORF">CK203_071990</name>
</gene>
<sequence length="152" mass="16518">MPVKRSRVGRSSSFGDAGFLSQVPTPEHRWDKRSATPSNSAKILKPSDVAGDQQARPTILTVASPEMDRGRVDVSSEKPIGAFLEKCYYCNSFYGVTGASVGKTNCYVCNGCFYQRCERFGLDFEMFKVDGGPPVLTKDLDGVIFGDGQGEA</sequence>
<protein>
    <submittedName>
        <fullName evidence="2">Uncharacterized protein</fullName>
    </submittedName>
</protein>
<reference evidence="2 3" key="1">
    <citation type="journal article" date="2018" name="PLoS Genet.">
        <title>Population sequencing reveals clonal diversity and ancestral inbreeding in the grapevine cultivar Chardonnay.</title>
        <authorList>
            <person name="Roach M.J."/>
            <person name="Johnson D.L."/>
            <person name="Bohlmann J."/>
            <person name="van Vuuren H.J."/>
            <person name="Jones S.J."/>
            <person name="Pretorius I.S."/>
            <person name="Schmidt S.A."/>
            <person name="Borneman A.R."/>
        </authorList>
    </citation>
    <scope>NUCLEOTIDE SEQUENCE [LARGE SCALE GENOMIC DNA]</scope>
    <source>
        <strain evidence="3">cv. Chardonnay</strain>
        <tissue evidence="2">Leaf</tissue>
    </source>
</reference>
<evidence type="ECO:0000313" key="3">
    <source>
        <dbReference type="Proteomes" id="UP000288805"/>
    </source>
</evidence>
<name>A0A438F3T0_VITVI</name>
<comment type="caution">
    <text evidence="2">The sequence shown here is derived from an EMBL/GenBank/DDBJ whole genome shotgun (WGS) entry which is preliminary data.</text>
</comment>